<evidence type="ECO:0000313" key="4">
    <source>
        <dbReference type="Proteomes" id="UP000092574"/>
    </source>
</evidence>
<dbReference type="InterPro" id="IPR036938">
    <property type="entry name" value="PAP2/HPO_sf"/>
</dbReference>
<proteinExistence type="predicted"/>
<sequence length="237" mass="27305">MHNKQKKNAWIPSYAVFPLLSCVTVNCIVYFGISRIADEWKHYDLTLPVDRAVPLIPGFVSVYLGCYLFWIINYILIAKQGEEHCVRFAAADIMSRLVCCVFFLLLPTTNVRPVLNGDGIWVSLLQAVYKMDAPTNLFPSIHCLVSWFSFIGIRGRKSVPKAYRFFSCLFAILVCVSTQVTKQHYIVDVFGGIAIAEITYYIAFHTNIYRLFKRVFNRLYEMFFSRRKSTCGKESEV</sequence>
<dbReference type="KEGG" id="byl:A4V09_03285"/>
<evidence type="ECO:0000313" key="3">
    <source>
        <dbReference type="EMBL" id="ANU74870.1"/>
    </source>
</evidence>
<keyword evidence="1" id="KW-1133">Transmembrane helix</keyword>
<reference evidence="3" key="1">
    <citation type="submission" date="2017-04" db="EMBL/GenBank/DDBJ databases">
        <title>Complete Genome Sequences of Twelve Strains of a Stable Defined Moderately Diverse Mouse Microbiota 2 (sDMDMm2).</title>
        <authorList>
            <person name="Uchimura Y."/>
            <person name="Wyss M."/>
            <person name="Brugiroux S."/>
            <person name="Limenitakis J.P."/>
            <person name="Stecher B."/>
            <person name="McCoy K.D."/>
            <person name="Macpherson A.J."/>
        </authorList>
    </citation>
    <scope>NUCLEOTIDE SEQUENCE</scope>
    <source>
        <strain evidence="3">YL58</strain>
    </source>
</reference>
<dbReference type="Gene3D" id="1.20.144.10">
    <property type="entry name" value="Phosphatidic acid phosphatase type 2/haloperoxidase"/>
    <property type="match status" value="1"/>
</dbReference>
<keyword evidence="1" id="KW-0812">Transmembrane</keyword>
<organism evidence="3 4">
    <name type="scientific">Blautia pseudococcoides</name>
    <dbReference type="NCBI Taxonomy" id="1796616"/>
    <lineage>
        <taxon>Bacteria</taxon>
        <taxon>Bacillati</taxon>
        <taxon>Bacillota</taxon>
        <taxon>Clostridia</taxon>
        <taxon>Lachnospirales</taxon>
        <taxon>Lachnospiraceae</taxon>
        <taxon>Blautia</taxon>
    </lineage>
</organism>
<dbReference type="InterPro" id="IPR026841">
    <property type="entry name" value="Aur1/Ipt1"/>
</dbReference>
<name>A0A1C7I5E4_9FIRM</name>
<feature type="transmembrane region" description="Helical" evidence="1">
    <location>
        <begin position="53"/>
        <end position="76"/>
    </location>
</feature>
<dbReference type="AlphaFoldDB" id="A0A1C7I5E4"/>
<accession>A0A1C7I5E4</accession>
<dbReference type="GO" id="GO:0016020">
    <property type="term" value="C:membrane"/>
    <property type="evidence" value="ECO:0007669"/>
    <property type="project" value="UniProtKB-SubCell"/>
</dbReference>
<evidence type="ECO:0000259" key="2">
    <source>
        <dbReference type="Pfam" id="PF14378"/>
    </source>
</evidence>
<protein>
    <submittedName>
        <fullName evidence="3">Phosphatidic acid phosphatase</fullName>
    </submittedName>
</protein>
<dbReference type="STRING" id="1796616.A4V09_03285"/>
<feature type="transmembrane region" description="Helical" evidence="1">
    <location>
        <begin position="12"/>
        <end position="33"/>
    </location>
</feature>
<keyword evidence="4" id="KW-1185">Reference proteome</keyword>
<dbReference type="Proteomes" id="UP000092574">
    <property type="component" value="Chromosome"/>
</dbReference>
<dbReference type="RefSeq" id="WP_065541094.1">
    <property type="nucleotide sequence ID" value="NZ_CP015405.2"/>
</dbReference>
<feature type="transmembrane region" description="Helical" evidence="1">
    <location>
        <begin position="137"/>
        <end position="155"/>
    </location>
</feature>
<dbReference type="EMBL" id="CP015405">
    <property type="protein sequence ID" value="ANU74870.1"/>
    <property type="molecule type" value="Genomic_DNA"/>
</dbReference>
<dbReference type="Pfam" id="PF14378">
    <property type="entry name" value="PAP2_3"/>
    <property type="match status" value="1"/>
</dbReference>
<feature type="transmembrane region" description="Helical" evidence="1">
    <location>
        <begin position="185"/>
        <end position="204"/>
    </location>
</feature>
<dbReference type="SUPFAM" id="SSF48317">
    <property type="entry name" value="Acid phosphatase/Vanadium-dependent haloperoxidase"/>
    <property type="match status" value="1"/>
</dbReference>
<feature type="transmembrane region" description="Helical" evidence="1">
    <location>
        <begin position="162"/>
        <end position="179"/>
    </location>
</feature>
<keyword evidence="1" id="KW-0472">Membrane</keyword>
<dbReference type="OrthoDB" id="9790723at2"/>
<evidence type="ECO:0000256" key="1">
    <source>
        <dbReference type="SAM" id="Phobius"/>
    </source>
</evidence>
<feature type="domain" description="Inositolphosphotransferase Aur1/Ipt1" evidence="2">
    <location>
        <begin position="67"/>
        <end position="201"/>
    </location>
</feature>
<gene>
    <name evidence="3" type="ORF">A4V09_03285</name>
</gene>
<feature type="transmembrane region" description="Helical" evidence="1">
    <location>
        <begin position="88"/>
        <end position="106"/>
    </location>
</feature>